<dbReference type="Proteomes" id="UP000318359">
    <property type="component" value="Unassembled WGS sequence"/>
</dbReference>
<dbReference type="HAMAP" id="MF_00047">
    <property type="entry name" value="Dala_Dala_lig"/>
    <property type="match status" value="1"/>
</dbReference>
<dbReference type="PANTHER" id="PTHR23132">
    <property type="entry name" value="D-ALANINE--D-ALANINE LIGASE"/>
    <property type="match status" value="1"/>
</dbReference>
<name>A0A520MC92_9GAMM</name>
<gene>
    <name evidence="18" type="primary">ddl</name>
    <name evidence="23" type="ORF">EVB00_00370</name>
</gene>
<evidence type="ECO:0000256" key="6">
    <source>
        <dbReference type="ARBA" id="ARBA00012216"/>
    </source>
</evidence>
<dbReference type="AlphaFoldDB" id="A0A520MC92"/>
<evidence type="ECO:0000256" key="20">
    <source>
        <dbReference type="PIRSR" id="PIRSR039102-3"/>
    </source>
</evidence>
<comment type="catalytic activity">
    <reaction evidence="17 18">
        <text>2 D-alanine + ATP = D-alanyl-D-alanine + ADP + phosphate + H(+)</text>
        <dbReference type="Rhea" id="RHEA:11224"/>
        <dbReference type="ChEBI" id="CHEBI:15378"/>
        <dbReference type="ChEBI" id="CHEBI:30616"/>
        <dbReference type="ChEBI" id="CHEBI:43474"/>
        <dbReference type="ChEBI" id="CHEBI:57416"/>
        <dbReference type="ChEBI" id="CHEBI:57822"/>
        <dbReference type="ChEBI" id="CHEBI:456216"/>
        <dbReference type="EC" id="6.3.2.4"/>
    </reaction>
</comment>
<dbReference type="Gene3D" id="3.30.470.20">
    <property type="entry name" value="ATP-grasp fold, B domain"/>
    <property type="match status" value="1"/>
</dbReference>
<evidence type="ECO:0000256" key="19">
    <source>
        <dbReference type="PIRSR" id="PIRSR039102-1"/>
    </source>
</evidence>
<comment type="similarity">
    <text evidence="5 18">Belongs to the D-alanine--D-alanine ligase family.</text>
</comment>
<feature type="active site" evidence="19">
    <location>
        <position position="152"/>
    </location>
</feature>
<comment type="subcellular location">
    <subcellularLocation>
        <location evidence="3 18">Cytoplasm</location>
    </subcellularLocation>
</comment>
<evidence type="ECO:0000256" key="16">
    <source>
        <dbReference type="ARBA" id="ARBA00023316"/>
    </source>
</evidence>
<feature type="binding site" evidence="20">
    <location>
        <position position="258"/>
    </location>
    <ligand>
        <name>Mg(2+)</name>
        <dbReference type="ChEBI" id="CHEBI:18420"/>
        <label>1</label>
    </ligand>
</feature>
<keyword evidence="7 18" id="KW-0963">Cytoplasm</keyword>
<dbReference type="PIRSF" id="PIRSF039102">
    <property type="entry name" value="Ddl/VanB"/>
    <property type="match status" value="1"/>
</dbReference>
<organism evidence="23 24">
    <name type="scientific">SAR86 cluster bacterium</name>
    <dbReference type="NCBI Taxonomy" id="2030880"/>
    <lineage>
        <taxon>Bacteria</taxon>
        <taxon>Pseudomonadati</taxon>
        <taxon>Pseudomonadota</taxon>
        <taxon>Gammaproteobacteria</taxon>
        <taxon>SAR86 cluster</taxon>
    </lineage>
</organism>
<dbReference type="GO" id="GO:0009252">
    <property type="term" value="P:peptidoglycan biosynthetic process"/>
    <property type="evidence" value="ECO:0007669"/>
    <property type="project" value="UniProtKB-UniRule"/>
</dbReference>
<evidence type="ECO:0000256" key="10">
    <source>
        <dbReference type="ARBA" id="ARBA00022741"/>
    </source>
</evidence>
<dbReference type="InterPro" id="IPR016185">
    <property type="entry name" value="PreATP-grasp_dom_sf"/>
</dbReference>
<evidence type="ECO:0000256" key="18">
    <source>
        <dbReference type="HAMAP-Rule" id="MF_00047"/>
    </source>
</evidence>
<evidence type="ECO:0000256" key="8">
    <source>
        <dbReference type="ARBA" id="ARBA00022598"/>
    </source>
</evidence>
<evidence type="ECO:0000256" key="3">
    <source>
        <dbReference type="ARBA" id="ARBA00004496"/>
    </source>
</evidence>
<evidence type="ECO:0000313" key="24">
    <source>
        <dbReference type="Proteomes" id="UP000318359"/>
    </source>
</evidence>
<comment type="caution">
    <text evidence="23">The sequence shown here is derived from an EMBL/GenBank/DDBJ whole genome shotgun (WGS) entry which is preliminary data.</text>
</comment>
<evidence type="ECO:0000256" key="1">
    <source>
        <dbReference type="ARBA" id="ARBA00001936"/>
    </source>
</evidence>
<feature type="binding site" evidence="20">
    <location>
        <position position="271"/>
    </location>
    <ligand>
        <name>Mg(2+)</name>
        <dbReference type="ChEBI" id="CHEBI:18420"/>
        <label>1</label>
    </ligand>
</feature>
<dbReference type="PANTHER" id="PTHR23132:SF23">
    <property type="entry name" value="D-ALANINE--D-ALANINE LIGASE B"/>
    <property type="match status" value="1"/>
</dbReference>
<dbReference type="Gene3D" id="3.40.50.20">
    <property type="match status" value="1"/>
</dbReference>
<sequence length="308" mass="34637">MAEIKNIVVLYGGSSSEREVSLKSGKGINHSLLEIGLESSLKDFSDIKNLQSLAEYDLVFIALHGFEGESGRLQKELDNLNIRYTGSSSIACMNTWNKSSFKKILEENAISTPRGFSVERLDASMESPFAIFYNKHNTAIEKMFLKPVEDGSSIDIFEINSDNDLTNSINKSINPDRPFIFEEAIKNREFTVTILNNQCLPILEIITQNSFYDYDAKYISNDTQLLEADLCKEDKERINDLSLRAYKETGCSGWGRVDILQDTDEQFYILEINTVPGMTSHSCVPRSAALAGFSYNDLVEQIIKDAAK</sequence>
<feature type="active site" evidence="19">
    <location>
        <position position="282"/>
    </location>
</feature>
<keyword evidence="13 18" id="KW-0133">Cell shape</keyword>
<dbReference type="GO" id="GO:0071555">
    <property type="term" value="P:cell wall organization"/>
    <property type="evidence" value="ECO:0007669"/>
    <property type="project" value="UniProtKB-KW"/>
</dbReference>
<comment type="function">
    <text evidence="2 18">Cell wall formation.</text>
</comment>
<dbReference type="EC" id="6.3.2.4" evidence="6 18"/>
<dbReference type="GO" id="GO:0046872">
    <property type="term" value="F:metal ion binding"/>
    <property type="evidence" value="ECO:0007669"/>
    <property type="project" value="UniProtKB-KW"/>
</dbReference>
<dbReference type="UniPathway" id="UPA00219"/>
<dbReference type="GO" id="GO:0008716">
    <property type="term" value="F:D-alanine-D-alanine ligase activity"/>
    <property type="evidence" value="ECO:0007669"/>
    <property type="project" value="UniProtKB-UniRule"/>
</dbReference>
<dbReference type="PROSITE" id="PS00844">
    <property type="entry name" value="DALA_DALA_LIGASE_2"/>
    <property type="match status" value="1"/>
</dbReference>
<dbReference type="PROSITE" id="PS50975">
    <property type="entry name" value="ATP_GRASP"/>
    <property type="match status" value="1"/>
</dbReference>
<keyword evidence="14 18" id="KW-0573">Peptidoglycan synthesis</keyword>
<dbReference type="EMBL" id="SHBM01000003">
    <property type="protein sequence ID" value="RZO18833.1"/>
    <property type="molecule type" value="Genomic_DNA"/>
</dbReference>
<comment type="pathway">
    <text evidence="4 18">Cell wall biogenesis; peptidoglycan biosynthesis.</text>
</comment>
<dbReference type="InterPro" id="IPR005905">
    <property type="entry name" value="D_ala_D_ala"/>
</dbReference>
<feature type="active site" evidence="19">
    <location>
        <position position="17"/>
    </location>
</feature>
<dbReference type="FunFam" id="3.30.470.20:FF:000008">
    <property type="entry name" value="D-alanine--D-alanine ligase"/>
    <property type="match status" value="1"/>
</dbReference>
<dbReference type="Pfam" id="PF07478">
    <property type="entry name" value="Dala_Dala_lig_C"/>
    <property type="match status" value="1"/>
</dbReference>
<keyword evidence="8 18" id="KW-0436">Ligase</keyword>
<evidence type="ECO:0000256" key="12">
    <source>
        <dbReference type="ARBA" id="ARBA00022842"/>
    </source>
</evidence>
<reference evidence="23 24" key="1">
    <citation type="submission" date="2019-02" db="EMBL/GenBank/DDBJ databases">
        <title>Prokaryotic population dynamics and viral predation in marine succession experiment using metagenomics: the confinement effect.</title>
        <authorList>
            <person name="Haro-Moreno J.M."/>
            <person name="Rodriguez-Valera F."/>
            <person name="Lopez-Perez M."/>
        </authorList>
    </citation>
    <scope>NUCLEOTIDE SEQUENCE [LARGE SCALE GENOMIC DNA]</scope>
    <source>
        <strain evidence="23">MED-G167</strain>
    </source>
</reference>
<keyword evidence="10 21" id="KW-0547">Nucleotide-binding</keyword>
<evidence type="ECO:0000313" key="23">
    <source>
        <dbReference type="EMBL" id="RZO18833.1"/>
    </source>
</evidence>
<evidence type="ECO:0000256" key="2">
    <source>
        <dbReference type="ARBA" id="ARBA00003921"/>
    </source>
</evidence>
<keyword evidence="12 20" id="KW-0460">Magnesium</keyword>
<accession>A0A520MC92</accession>
<dbReference type="Gene3D" id="3.30.1490.20">
    <property type="entry name" value="ATP-grasp fold, A domain"/>
    <property type="match status" value="1"/>
</dbReference>
<protein>
    <recommendedName>
        <fullName evidence="6 18">D-alanine--D-alanine ligase</fullName>
        <ecNumber evidence="6 18">6.3.2.4</ecNumber>
    </recommendedName>
    <alternativeName>
        <fullName evidence="18">D-Ala-D-Ala ligase</fullName>
    </alternativeName>
    <alternativeName>
        <fullName evidence="18">D-alanylalanine synthetase</fullName>
    </alternativeName>
</protein>
<keyword evidence="15 20" id="KW-0464">Manganese</keyword>
<evidence type="ECO:0000256" key="7">
    <source>
        <dbReference type="ARBA" id="ARBA00022490"/>
    </source>
</evidence>
<evidence type="ECO:0000256" key="21">
    <source>
        <dbReference type="PROSITE-ProRule" id="PRU00409"/>
    </source>
</evidence>
<dbReference type="InterPro" id="IPR011095">
    <property type="entry name" value="Dala_Dala_lig_C"/>
</dbReference>
<dbReference type="NCBIfam" id="NF002378">
    <property type="entry name" value="PRK01372.1"/>
    <property type="match status" value="1"/>
</dbReference>
<dbReference type="InterPro" id="IPR000291">
    <property type="entry name" value="D-Ala_lig_Van_CS"/>
</dbReference>
<evidence type="ECO:0000256" key="13">
    <source>
        <dbReference type="ARBA" id="ARBA00022960"/>
    </source>
</evidence>
<feature type="binding site" evidence="20">
    <location>
        <position position="273"/>
    </location>
    <ligand>
        <name>Mg(2+)</name>
        <dbReference type="ChEBI" id="CHEBI:18420"/>
        <label>2</label>
    </ligand>
</feature>
<feature type="domain" description="ATP-grasp" evidence="22">
    <location>
        <begin position="102"/>
        <end position="304"/>
    </location>
</feature>
<dbReference type="GO" id="GO:0005737">
    <property type="term" value="C:cytoplasm"/>
    <property type="evidence" value="ECO:0007669"/>
    <property type="project" value="UniProtKB-SubCell"/>
</dbReference>
<dbReference type="InterPro" id="IPR013815">
    <property type="entry name" value="ATP_grasp_subdomain_1"/>
</dbReference>
<evidence type="ECO:0000259" key="22">
    <source>
        <dbReference type="PROSITE" id="PS50975"/>
    </source>
</evidence>
<evidence type="ECO:0000256" key="9">
    <source>
        <dbReference type="ARBA" id="ARBA00022723"/>
    </source>
</evidence>
<evidence type="ECO:0000256" key="14">
    <source>
        <dbReference type="ARBA" id="ARBA00022984"/>
    </source>
</evidence>
<dbReference type="SUPFAM" id="SSF52440">
    <property type="entry name" value="PreATP-grasp domain"/>
    <property type="match status" value="1"/>
</dbReference>
<keyword evidence="16 18" id="KW-0961">Cell wall biogenesis/degradation</keyword>
<dbReference type="SUPFAM" id="SSF56059">
    <property type="entry name" value="Glutathione synthetase ATP-binding domain-like"/>
    <property type="match status" value="1"/>
</dbReference>
<evidence type="ECO:0000256" key="4">
    <source>
        <dbReference type="ARBA" id="ARBA00004752"/>
    </source>
</evidence>
<dbReference type="GO" id="GO:0008360">
    <property type="term" value="P:regulation of cell shape"/>
    <property type="evidence" value="ECO:0007669"/>
    <property type="project" value="UniProtKB-KW"/>
</dbReference>
<dbReference type="InterPro" id="IPR011761">
    <property type="entry name" value="ATP-grasp"/>
</dbReference>
<keyword evidence="9 20" id="KW-0479">Metal-binding</keyword>
<proteinExistence type="inferred from homology"/>
<keyword evidence="11 21" id="KW-0067">ATP-binding</keyword>
<feature type="binding site" evidence="20">
    <location>
        <position position="271"/>
    </location>
    <ligand>
        <name>Mg(2+)</name>
        <dbReference type="ChEBI" id="CHEBI:18420"/>
        <label>2</label>
    </ligand>
</feature>
<evidence type="ECO:0000256" key="17">
    <source>
        <dbReference type="ARBA" id="ARBA00047614"/>
    </source>
</evidence>
<comment type="cofactor">
    <cofactor evidence="20">
        <name>Mg(2+)</name>
        <dbReference type="ChEBI" id="CHEBI:18420"/>
    </cofactor>
    <cofactor evidence="20">
        <name>Mn(2+)</name>
        <dbReference type="ChEBI" id="CHEBI:29035"/>
    </cofactor>
    <text evidence="20">Binds 2 magnesium or manganese ions per subunit.</text>
</comment>
<evidence type="ECO:0000256" key="5">
    <source>
        <dbReference type="ARBA" id="ARBA00010871"/>
    </source>
</evidence>
<evidence type="ECO:0000256" key="15">
    <source>
        <dbReference type="ARBA" id="ARBA00023211"/>
    </source>
</evidence>
<dbReference type="GO" id="GO:0005524">
    <property type="term" value="F:ATP binding"/>
    <property type="evidence" value="ECO:0007669"/>
    <property type="project" value="UniProtKB-UniRule"/>
</dbReference>
<evidence type="ECO:0000256" key="11">
    <source>
        <dbReference type="ARBA" id="ARBA00022840"/>
    </source>
</evidence>
<comment type="cofactor">
    <cofactor evidence="1">
        <name>Mn(2+)</name>
        <dbReference type="ChEBI" id="CHEBI:29035"/>
    </cofactor>
</comment>